<name>A0A653KQK1_AERVE</name>
<proteinExistence type="predicted"/>
<organism evidence="1 2">
    <name type="scientific">Aeromonas veronii</name>
    <dbReference type="NCBI Taxonomy" id="654"/>
    <lineage>
        <taxon>Bacteria</taxon>
        <taxon>Pseudomonadati</taxon>
        <taxon>Pseudomonadota</taxon>
        <taxon>Gammaproteobacteria</taxon>
        <taxon>Aeromonadales</taxon>
        <taxon>Aeromonadaceae</taxon>
        <taxon>Aeromonas</taxon>
    </lineage>
</organism>
<dbReference type="AlphaFoldDB" id="A0A653KQK1"/>
<evidence type="ECO:0000313" key="2">
    <source>
        <dbReference type="Proteomes" id="UP000439123"/>
    </source>
</evidence>
<reference evidence="1 2" key="1">
    <citation type="submission" date="2019-10" db="EMBL/GenBank/DDBJ databases">
        <authorList>
            <person name="Karimi E."/>
        </authorList>
    </citation>
    <scope>NUCLEOTIDE SEQUENCE [LARGE SCALE GENOMIC DNA]</scope>
    <source>
        <strain evidence="1">Aeromonas sp. 8C</strain>
    </source>
</reference>
<dbReference type="EMBL" id="CABWLC010000004">
    <property type="protein sequence ID" value="VXA81500.1"/>
    <property type="molecule type" value="Genomic_DNA"/>
</dbReference>
<gene>
    <name evidence="1" type="ORF">AERO8C_120061</name>
</gene>
<accession>A0A653KQK1</accession>
<protein>
    <submittedName>
        <fullName evidence="1">Uncharacterized protein</fullName>
    </submittedName>
</protein>
<dbReference type="Proteomes" id="UP000439123">
    <property type="component" value="Unassembled WGS sequence"/>
</dbReference>
<sequence length="44" mass="4950">MRAQILERTLGSMEAHLLCFGSLEAFIVILTGGEPRELIYQSVR</sequence>
<evidence type="ECO:0000313" key="1">
    <source>
        <dbReference type="EMBL" id="VXA81500.1"/>
    </source>
</evidence>